<proteinExistence type="inferred from homology"/>
<evidence type="ECO:0000256" key="4">
    <source>
        <dbReference type="ARBA" id="ARBA00022538"/>
    </source>
</evidence>
<gene>
    <name evidence="14" type="ORF">Q765_01785</name>
</gene>
<keyword evidence="9" id="KW-0406">Ion transport</keyword>
<keyword evidence="7" id="KW-0630">Potassium</keyword>
<name>A0A0A2M7Q8_9FLAO</name>
<feature type="transmembrane region" description="Helical" evidence="13">
    <location>
        <begin position="117"/>
        <end position="138"/>
    </location>
</feature>
<evidence type="ECO:0000256" key="8">
    <source>
        <dbReference type="ARBA" id="ARBA00022989"/>
    </source>
</evidence>
<keyword evidence="15" id="KW-1185">Reference proteome</keyword>
<evidence type="ECO:0000256" key="3">
    <source>
        <dbReference type="ARBA" id="ARBA00022448"/>
    </source>
</evidence>
<keyword evidence="10 13" id="KW-0472">Membrane</keyword>
<comment type="similarity">
    <text evidence="2">Belongs to the TMEM175 family.</text>
</comment>
<keyword evidence="3" id="KW-0813">Transport</keyword>
<evidence type="ECO:0000256" key="7">
    <source>
        <dbReference type="ARBA" id="ARBA00022958"/>
    </source>
</evidence>
<dbReference type="Pfam" id="PF06736">
    <property type="entry name" value="TMEM175"/>
    <property type="match status" value="1"/>
</dbReference>
<accession>A0A0A2M7Q8</accession>
<evidence type="ECO:0000313" key="14">
    <source>
        <dbReference type="EMBL" id="KGO88657.1"/>
    </source>
</evidence>
<dbReference type="PANTHER" id="PTHR31462">
    <property type="entry name" value="ENDOSOMAL/LYSOSOMAL POTASSIUM CHANNEL TMEM175"/>
    <property type="match status" value="1"/>
</dbReference>
<feature type="transmembrane region" description="Helical" evidence="13">
    <location>
        <begin position="78"/>
        <end position="97"/>
    </location>
</feature>
<sequence>MEKETVRMEGFSDAIFAIAITLLVLDLHIPDKDALTSTTAIISYLKGQWPSYLAISISFFSIYIMWVNHHKLFKQIYVRNTGITFANGLILFLVTAVSYPTGLMARFFDTPSANLVVAIYTGLFVLINLSYNLLWYIASRDKTLLRPDITNDAIKKIKLNYLYGLPTYCLAFGLSFNYPTAALIICVVLWVFWALSSGRIHHNENLV</sequence>
<keyword evidence="5 13" id="KW-0812">Transmembrane</keyword>
<feature type="transmembrane region" description="Helical" evidence="13">
    <location>
        <begin position="182"/>
        <end position="200"/>
    </location>
</feature>
<dbReference type="PANTHER" id="PTHR31462:SF5">
    <property type="entry name" value="ENDOSOMAL_LYSOSOMAL PROTON CHANNEL TMEM175"/>
    <property type="match status" value="1"/>
</dbReference>
<evidence type="ECO:0000256" key="2">
    <source>
        <dbReference type="ARBA" id="ARBA00006920"/>
    </source>
</evidence>
<feature type="transmembrane region" description="Helical" evidence="13">
    <location>
        <begin position="12"/>
        <end position="29"/>
    </location>
</feature>
<dbReference type="GO" id="GO:0005267">
    <property type="term" value="F:potassium channel activity"/>
    <property type="evidence" value="ECO:0007669"/>
    <property type="project" value="UniProtKB-KW"/>
</dbReference>
<dbReference type="OrthoDB" id="7626281at2"/>
<dbReference type="RefSeq" id="WP_020211686.1">
    <property type="nucleotide sequence ID" value="NZ_JRLX01000001.1"/>
</dbReference>
<reference evidence="14 15" key="1">
    <citation type="submission" date="2013-09" db="EMBL/GenBank/DDBJ databases">
        <authorList>
            <person name="Zeng Z."/>
            <person name="Chen C."/>
        </authorList>
    </citation>
    <scope>NUCLEOTIDE SEQUENCE [LARGE SCALE GENOMIC DNA]</scope>
    <source>
        <strain evidence="14 15">WB 3.3-2</strain>
    </source>
</reference>
<evidence type="ECO:0000256" key="9">
    <source>
        <dbReference type="ARBA" id="ARBA00023065"/>
    </source>
</evidence>
<feature type="transmembrane region" description="Helical" evidence="13">
    <location>
        <begin position="49"/>
        <end position="66"/>
    </location>
</feature>
<evidence type="ECO:0000256" key="1">
    <source>
        <dbReference type="ARBA" id="ARBA00004141"/>
    </source>
</evidence>
<keyword evidence="8 13" id="KW-1133">Transmembrane helix</keyword>
<dbReference type="Proteomes" id="UP000030152">
    <property type="component" value="Unassembled WGS sequence"/>
</dbReference>
<protein>
    <submittedName>
        <fullName evidence="14">TerC family integral membrane protein</fullName>
    </submittedName>
</protein>
<comment type="catalytic activity">
    <reaction evidence="12">
        <text>K(+)(in) = K(+)(out)</text>
        <dbReference type="Rhea" id="RHEA:29463"/>
        <dbReference type="ChEBI" id="CHEBI:29103"/>
    </reaction>
</comment>
<dbReference type="STRING" id="1121895.GCA_000378485_00562"/>
<comment type="subcellular location">
    <subcellularLocation>
        <location evidence="1">Membrane</location>
        <topology evidence="1">Multi-pass membrane protein</topology>
    </subcellularLocation>
</comment>
<evidence type="ECO:0000256" key="5">
    <source>
        <dbReference type="ARBA" id="ARBA00022692"/>
    </source>
</evidence>
<dbReference type="AlphaFoldDB" id="A0A0A2M7Q8"/>
<keyword evidence="4" id="KW-0633">Potassium transport</keyword>
<evidence type="ECO:0000256" key="12">
    <source>
        <dbReference type="ARBA" id="ARBA00034430"/>
    </source>
</evidence>
<evidence type="ECO:0000256" key="10">
    <source>
        <dbReference type="ARBA" id="ARBA00023136"/>
    </source>
</evidence>
<evidence type="ECO:0000256" key="11">
    <source>
        <dbReference type="ARBA" id="ARBA00023303"/>
    </source>
</evidence>
<evidence type="ECO:0000256" key="6">
    <source>
        <dbReference type="ARBA" id="ARBA00022826"/>
    </source>
</evidence>
<evidence type="ECO:0000256" key="13">
    <source>
        <dbReference type="SAM" id="Phobius"/>
    </source>
</evidence>
<comment type="caution">
    <text evidence="14">The sequence shown here is derived from an EMBL/GenBank/DDBJ whole genome shotgun (WGS) entry which is preliminary data.</text>
</comment>
<dbReference type="eggNOG" id="COG3548">
    <property type="taxonomic scope" value="Bacteria"/>
</dbReference>
<keyword evidence="6" id="KW-0631">Potassium channel</keyword>
<dbReference type="EMBL" id="JRLX01000001">
    <property type="protein sequence ID" value="KGO88657.1"/>
    <property type="molecule type" value="Genomic_DNA"/>
</dbReference>
<organism evidence="14 15">
    <name type="scientific">Flavobacterium rivuli WB 3.3-2 = DSM 21788</name>
    <dbReference type="NCBI Taxonomy" id="1121895"/>
    <lineage>
        <taxon>Bacteria</taxon>
        <taxon>Pseudomonadati</taxon>
        <taxon>Bacteroidota</taxon>
        <taxon>Flavobacteriia</taxon>
        <taxon>Flavobacteriales</taxon>
        <taxon>Flavobacteriaceae</taxon>
        <taxon>Flavobacterium</taxon>
    </lineage>
</organism>
<dbReference type="InterPro" id="IPR010617">
    <property type="entry name" value="TMEM175-like"/>
</dbReference>
<dbReference type="GO" id="GO:0015252">
    <property type="term" value="F:proton channel activity"/>
    <property type="evidence" value="ECO:0007669"/>
    <property type="project" value="InterPro"/>
</dbReference>
<evidence type="ECO:0000313" key="15">
    <source>
        <dbReference type="Proteomes" id="UP000030152"/>
    </source>
</evidence>
<dbReference type="GO" id="GO:0016020">
    <property type="term" value="C:membrane"/>
    <property type="evidence" value="ECO:0007669"/>
    <property type="project" value="UniProtKB-SubCell"/>
</dbReference>
<keyword evidence="11" id="KW-0407">Ion channel</keyword>